<protein>
    <submittedName>
        <fullName evidence="5">E3 ubiquitin-protein ligase At1g63170 isoform X2</fullName>
    </submittedName>
</protein>
<reference evidence="4" key="1">
    <citation type="journal article" date="2019" name="Database">
        <title>The radish genome database (RadishGD): an integrated information resource for radish genomics.</title>
        <authorList>
            <person name="Yu H.J."/>
            <person name="Baek S."/>
            <person name="Lee Y.J."/>
            <person name="Cho A."/>
            <person name="Mun J.H."/>
        </authorList>
    </citation>
    <scope>NUCLEOTIDE SEQUENCE [LARGE SCALE GENOMIC DNA]</scope>
    <source>
        <strain evidence="4">cv. WK10039</strain>
    </source>
</reference>
<keyword evidence="2" id="KW-0812">Transmembrane</keyword>
<dbReference type="Proteomes" id="UP000504610">
    <property type="component" value="Chromosome 6"/>
</dbReference>
<dbReference type="GO" id="GO:0008270">
    <property type="term" value="F:zinc ion binding"/>
    <property type="evidence" value="ECO:0007669"/>
    <property type="project" value="UniProtKB-KW"/>
</dbReference>
<evidence type="ECO:0000256" key="1">
    <source>
        <dbReference type="PROSITE-ProRule" id="PRU00175"/>
    </source>
</evidence>
<evidence type="ECO:0000313" key="5">
    <source>
        <dbReference type="RefSeq" id="XP_056845617.1"/>
    </source>
</evidence>
<reference evidence="5" key="2">
    <citation type="submission" date="2025-08" db="UniProtKB">
        <authorList>
            <consortium name="RefSeq"/>
        </authorList>
    </citation>
    <scope>IDENTIFICATION</scope>
    <source>
        <tissue evidence="5">Leaf</tissue>
    </source>
</reference>
<feature type="transmembrane region" description="Helical" evidence="2">
    <location>
        <begin position="185"/>
        <end position="206"/>
    </location>
</feature>
<dbReference type="InterPro" id="IPR013083">
    <property type="entry name" value="Znf_RING/FYVE/PHD"/>
</dbReference>
<keyword evidence="2" id="KW-0472">Membrane</keyword>
<sequence length="278" mass="31044">MAREILQDFVIMERETHSDHDHHICHIIDIHNDDDFSSSSSLSTDTETSDSGRLSVGGATAHHEFYPPLTSDEGSSPCTIGWNSMEFVFTSVQIVAALVVWTLSKDEHPQALLLAWLIGYTCGCITGTLLLSWRKYSKVGEYPGTRLDRVMKELKIGLECFFVLWLIGGILWICFGQSSLSDAPNLYRLCITFIALSCIRFSVALLRLCADSEGEGQEGGFVFQGPINDDSCCICLEKFGERKRAIRKLECSHMFHLDCIESWLKVKGTCPLCQSSVV</sequence>
<gene>
    <name evidence="5" type="primary">LOC108805943</name>
</gene>
<dbReference type="AlphaFoldDB" id="A0A9W3C291"/>
<evidence type="ECO:0000313" key="4">
    <source>
        <dbReference type="Proteomes" id="UP000504610"/>
    </source>
</evidence>
<proteinExistence type="predicted"/>
<dbReference type="SMART" id="SM00184">
    <property type="entry name" value="RING"/>
    <property type="match status" value="1"/>
</dbReference>
<dbReference type="Pfam" id="PF13639">
    <property type="entry name" value="zf-RING_2"/>
    <property type="match status" value="1"/>
</dbReference>
<keyword evidence="4" id="KW-1185">Reference proteome</keyword>
<feature type="transmembrane region" description="Helical" evidence="2">
    <location>
        <begin position="154"/>
        <end position="173"/>
    </location>
</feature>
<evidence type="ECO:0000259" key="3">
    <source>
        <dbReference type="PROSITE" id="PS50089"/>
    </source>
</evidence>
<dbReference type="PANTHER" id="PTHR46225:SF18">
    <property type="entry name" value="DUF4220 DOMAIN-CONTAINING PROTEIN"/>
    <property type="match status" value="1"/>
</dbReference>
<dbReference type="PROSITE" id="PS50089">
    <property type="entry name" value="ZF_RING_2"/>
    <property type="match status" value="1"/>
</dbReference>
<dbReference type="RefSeq" id="XP_056845617.1">
    <property type="nucleotide sequence ID" value="XM_056989637.1"/>
</dbReference>
<dbReference type="InterPro" id="IPR001841">
    <property type="entry name" value="Znf_RING"/>
</dbReference>
<keyword evidence="1" id="KW-0479">Metal-binding</keyword>
<dbReference type="SUPFAM" id="SSF57850">
    <property type="entry name" value="RING/U-box"/>
    <property type="match status" value="1"/>
</dbReference>
<keyword evidence="2" id="KW-1133">Transmembrane helix</keyword>
<name>A0A9W3C291_RAPSA</name>
<dbReference type="PANTHER" id="PTHR46225">
    <property type="entry name" value="C3H4 TYPE ZINC FINGER PROTEIN"/>
    <property type="match status" value="1"/>
</dbReference>
<feature type="domain" description="RING-type" evidence="3">
    <location>
        <begin position="232"/>
        <end position="274"/>
    </location>
</feature>
<organism evidence="4 5">
    <name type="scientific">Raphanus sativus</name>
    <name type="common">Radish</name>
    <name type="synonym">Raphanus raphanistrum var. sativus</name>
    <dbReference type="NCBI Taxonomy" id="3726"/>
    <lineage>
        <taxon>Eukaryota</taxon>
        <taxon>Viridiplantae</taxon>
        <taxon>Streptophyta</taxon>
        <taxon>Embryophyta</taxon>
        <taxon>Tracheophyta</taxon>
        <taxon>Spermatophyta</taxon>
        <taxon>Magnoliopsida</taxon>
        <taxon>eudicotyledons</taxon>
        <taxon>Gunneridae</taxon>
        <taxon>Pentapetalae</taxon>
        <taxon>rosids</taxon>
        <taxon>malvids</taxon>
        <taxon>Brassicales</taxon>
        <taxon>Brassicaceae</taxon>
        <taxon>Brassiceae</taxon>
        <taxon>Raphanus</taxon>
    </lineage>
</organism>
<dbReference type="Gene3D" id="3.30.40.10">
    <property type="entry name" value="Zinc/RING finger domain, C3HC4 (zinc finger)"/>
    <property type="match status" value="1"/>
</dbReference>
<keyword evidence="1" id="KW-0863">Zinc-finger</keyword>
<feature type="transmembrane region" description="Helical" evidence="2">
    <location>
        <begin position="110"/>
        <end position="133"/>
    </location>
</feature>
<evidence type="ECO:0000256" key="2">
    <source>
        <dbReference type="SAM" id="Phobius"/>
    </source>
</evidence>
<keyword evidence="1" id="KW-0862">Zinc</keyword>
<dbReference type="GeneID" id="108805943"/>
<feature type="transmembrane region" description="Helical" evidence="2">
    <location>
        <begin position="87"/>
        <end position="104"/>
    </location>
</feature>
<accession>A0A9W3C291</accession>